<organism evidence="7 8">
    <name type="scientific">Batillaria attramentaria</name>
    <dbReference type="NCBI Taxonomy" id="370345"/>
    <lineage>
        <taxon>Eukaryota</taxon>
        <taxon>Metazoa</taxon>
        <taxon>Spiralia</taxon>
        <taxon>Lophotrochozoa</taxon>
        <taxon>Mollusca</taxon>
        <taxon>Gastropoda</taxon>
        <taxon>Caenogastropoda</taxon>
        <taxon>Sorbeoconcha</taxon>
        <taxon>Cerithioidea</taxon>
        <taxon>Batillariidae</taxon>
        <taxon>Batillaria</taxon>
    </lineage>
</organism>
<keyword evidence="8" id="KW-1185">Reference proteome</keyword>
<feature type="coiled-coil region" evidence="4">
    <location>
        <begin position="43"/>
        <end position="70"/>
    </location>
</feature>
<name>A0ABD0LBG0_9CAEN</name>
<gene>
    <name evidence="7" type="ORF">BaRGS_00012124</name>
</gene>
<dbReference type="Proteomes" id="UP001519460">
    <property type="component" value="Unassembled WGS sequence"/>
</dbReference>
<evidence type="ECO:0000256" key="4">
    <source>
        <dbReference type="SAM" id="Coils"/>
    </source>
</evidence>
<dbReference type="GO" id="GO:0005576">
    <property type="term" value="C:extracellular region"/>
    <property type="evidence" value="ECO:0007669"/>
    <property type="project" value="UniProtKB-SubCell"/>
</dbReference>
<dbReference type="SMART" id="SM00110">
    <property type="entry name" value="C1Q"/>
    <property type="match status" value="1"/>
</dbReference>
<dbReference type="InterPro" id="IPR008983">
    <property type="entry name" value="Tumour_necrosis_fac-like_dom"/>
</dbReference>
<dbReference type="AlphaFoldDB" id="A0ABD0LBG0"/>
<keyword evidence="3 5" id="KW-0732">Signal</keyword>
<reference evidence="7 8" key="1">
    <citation type="journal article" date="2023" name="Sci. Data">
        <title>Genome assembly of the Korean intertidal mud-creeper Batillaria attramentaria.</title>
        <authorList>
            <person name="Patra A.K."/>
            <person name="Ho P.T."/>
            <person name="Jun S."/>
            <person name="Lee S.J."/>
            <person name="Kim Y."/>
            <person name="Won Y.J."/>
        </authorList>
    </citation>
    <scope>NUCLEOTIDE SEQUENCE [LARGE SCALE GENOMIC DNA]</scope>
    <source>
        <strain evidence="7">Wonlab-2016</strain>
    </source>
</reference>
<feature type="domain" description="C1q" evidence="6">
    <location>
        <begin position="91"/>
        <end position="217"/>
    </location>
</feature>
<dbReference type="PRINTS" id="PR00007">
    <property type="entry name" value="COMPLEMNTC1Q"/>
</dbReference>
<evidence type="ECO:0000256" key="3">
    <source>
        <dbReference type="ARBA" id="ARBA00022729"/>
    </source>
</evidence>
<dbReference type="InterPro" id="IPR001073">
    <property type="entry name" value="C1q_dom"/>
</dbReference>
<feature type="chain" id="PRO_5044777648" description="C1q domain-containing protein" evidence="5">
    <location>
        <begin position="27"/>
        <end position="217"/>
    </location>
</feature>
<feature type="signal peptide" evidence="5">
    <location>
        <begin position="1"/>
        <end position="26"/>
    </location>
</feature>
<evidence type="ECO:0000313" key="7">
    <source>
        <dbReference type="EMBL" id="KAK7496717.1"/>
    </source>
</evidence>
<comment type="subcellular location">
    <subcellularLocation>
        <location evidence="1">Secreted</location>
    </subcellularLocation>
</comment>
<dbReference type="EMBL" id="JACVVK020000065">
    <property type="protein sequence ID" value="KAK7496717.1"/>
    <property type="molecule type" value="Genomic_DNA"/>
</dbReference>
<dbReference type="Pfam" id="PF00386">
    <property type="entry name" value="C1q"/>
    <property type="match status" value="1"/>
</dbReference>
<dbReference type="Gene3D" id="2.60.120.40">
    <property type="match status" value="1"/>
</dbReference>
<dbReference type="SUPFAM" id="SSF49842">
    <property type="entry name" value="TNF-like"/>
    <property type="match status" value="1"/>
</dbReference>
<proteinExistence type="predicted"/>
<evidence type="ECO:0000259" key="6">
    <source>
        <dbReference type="PROSITE" id="PS50871"/>
    </source>
</evidence>
<dbReference type="PANTHER" id="PTHR22923:SF116">
    <property type="entry name" value="C1Q DOMAIN-CONTAINING PROTEIN"/>
    <property type="match status" value="1"/>
</dbReference>
<feature type="non-terminal residue" evidence="7">
    <location>
        <position position="217"/>
    </location>
</feature>
<evidence type="ECO:0000313" key="8">
    <source>
        <dbReference type="Proteomes" id="UP001519460"/>
    </source>
</evidence>
<evidence type="ECO:0000256" key="5">
    <source>
        <dbReference type="SAM" id="SignalP"/>
    </source>
</evidence>
<keyword evidence="2" id="KW-0964">Secreted</keyword>
<comment type="caution">
    <text evidence="7">The sequence shown here is derived from an EMBL/GenBank/DDBJ whole genome shotgun (WGS) entry which is preliminary data.</text>
</comment>
<keyword evidence="4" id="KW-0175">Coiled coil</keyword>
<protein>
    <recommendedName>
        <fullName evidence="6">C1q domain-containing protein</fullName>
    </recommendedName>
</protein>
<sequence length="217" mass="23620">MNKGGITAITIFTAMILMSHVTISQASERGRRSDDSDPMEAVVNGLTQKLDQLTAQLEAQNTMIQDKDAQRVSQEAELRAEINDLKSKVAVLEQPVAFTAVFTTSDIHGLGVGQILKFDRVLYNVGNGYDPTTGYFTAPSAGTYAFYNRVMVHAAPGDLIQTAMYKGNILLAYADACCHAEDSGTTMVTMHLSKGETVHIQVHSGNRFWGDHTIFTG</sequence>
<evidence type="ECO:0000256" key="1">
    <source>
        <dbReference type="ARBA" id="ARBA00004613"/>
    </source>
</evidence>
<dbReference type="PROSITE" id="PS50871">
    <property type="entry name" value="C1Q"/>
    <property type="match status" value="1"/>
</dbReference>
<dbReference type="InterPro" id="IPR050822">
    <property type="entry name" value="Cerebellin_Synaptic_Org"/>
</dbReference>
<evidence type="ECO:0000256" key="2">
    <source>
        <dbReference type="ARBA" id="ARBA00022525"/>
    </source>
</evidence>
<dbReference type="PANTHER" id="PTHR22923">
    <property type="entry name" value="CEREBELLIN-RELATED"/>
    <property type="match status" value="1"/>
</dbReference>
<accession>A0ABD0LBG0</accession>